<evidence type="ECO:0000313" key="1">
    <source>
        <dbReference type="EMBL" id="KRZ79974.1"/>
    </source>
</evidence>
<name>A0A0V1N7J4_9BILA</name>
<comment type="caution">
    <text evidence="1">The sequence shown here is derived from an EMBL/GenBank/DDBJ whole genome shotgun (WGS) entry which is preliminary data.</text>
</comment>
<evidence type="ECO:0000313" key="2">
    <source>
        <dbReference type="Proteomes" id="UP000054843"/>
    </source>
</evidence>
<accession>A0A0V1N7J4</accession>
<gene>
    <name evidence="1" type="ORF">T10_9338</name>
</gene>
<dbReference type="EMBL" id="JYDO01000004">
    <property type="protein sequence ID" value="KRZ79974.1"/>
    <property type="molecule type" value="Genomic_DNA"/>
</dbReference>
<keyword evidence="2" id="KW-1185">Reference proteome</keyword>
<sequence>MDFDTVFQQPKSRRNVTQIILMYLSQIVSDDELDHLSQRSQDSSDDEDTEDDASINAYILHLTI</sequence>
<reference evidence="1 2" key="1">
    <citation type="submission" date="2015-01" db="EMBL/GenBank/DDBJ databases">
        <title>Evolution of Trichinella species and genotypes.</title>
        <authorList>
            <person name="Korhonen P.K."/>
            <person name="Edoardo P."/>
            <person name="Giuseppe L.R."/>
            <person name="Gasser R.B."/>
        </authorList>
    </citation>
    <scope>NUCLEOTIDE SEQUENCE [LARGE SCALE GENOMIC DNA]</scope>
    <source>
        <strain evidence="1">ISS1980</strain>
    </source>
</reference>
<dbReference type="Proteomes" id="UP000054843">
    <property type="component" value="Unassembled WGS sequence"/>
</dbReference>
<organism evidence="1 2">
    <name type="scientific">Trichinella papuae</name>
    <dbReference type="NCBI Taxonomy" id="268474"/>
    <lineage>
        <taxon>Eukaryota</taxon>
        <taxon>Metazoa</taxon>
        <taxon>Ecdysozoa</taxon>
        <taxon>Nematoda</taxon>
        <taxon>Enoplea</taxon>
        <taxon>Dorylaimia</taxon>
        <taxon>Trichinellida</taxon>
        <taxon>Trichinellidae</taxon>
        <taxon>Trichinella</taxon>
    </lineage>
</organism>
<dbReference type="AlphaFoldDB" id="A0A0V1N7J4"/>
<evidence type="ECO:0008006" key="3">
    <source>
        <dbReference type="Google" id="ProtNLM"/>
    </source>
</evidence>
<protein>
    <recommendedName>
        <fullName evidence="3">PiggyBac transposable element-derived protein domain-containing protein</fullName>
    </recommendedName>
</protein>
<proteinExistence type="predicted"/>